<feature type="transmembrane region" description="Helical" evidence="7">
    <location>
        <begin position="140"/>
        <end position="161"/>
    </location>
</feature>
<dbReference type="RefSeq" id="WP_316414565.1">
    <property type="nucleotide sequence ID" value="NZ_AP027080.1"/>
</dbReference>
<name>A0AA48GI36_9BACT</name>
<evidence type="ECO:0000313" key="8">
    <source>
        <dbReference type="EMBL" id="BDU71667.1"/>
    </source>
</evidence>
<protein>
    <submittedName>
        <fullName evidence="8">Membrane protein</fullName>
    </submittedName>
</protein>
<keyword evidence="9" id="KW-1185">Reference proteome</keyword>
<evidence type="ECO:0000256" key="4">
    <source>
        <dbReference type="ARBA" id="ARBA00022692"/>
    </source>
</evidence>
<evidence type="ECO:0000256" key="1">
    <source>
        <dbReference type="ARBA" id="ARBA00004651"/>
    </source>
</evidence>
<proteinExistence type="inferred from homology"/>
<dbReference type="KEGG" id="msil:METEAL_08410"/>
<evidence type="ECO:0000256" key="5">
    <source>
        <dbReference type="ARBA" id="ARBA00022989"/>
    </source>
</evidence>
<evidence type="ECO:0000256" key="6">
    <source>
        <dbReference type="ARBA" id="ARBA00023136"/>
    </source>
</evidence>
<dbReference type="AlphaFoldDB" id="A0AA48GI36"/>
<accession>A0AA48GI36</accession>
<feature type="transmembrane region" description="Helical" evidence="7">
    <location>
        <begin position="272"/>
        <end position="292"/>
    </location>
</feature>
<feature type="transmembrane region" description="Helical" evidence="7">
    <location>
        <begin position="20"/>
        <end position="47"/>
    </location>
</feature>
<dbReference type="Proteomes" id="UP001238179">
    <property type="component" value="Chromosome"/>
</dbReference>
<reference evidence="9" key="1">
    <citation type="journal article" date="2023" name="Int. J. Syst. Evol. Microbiol.">
        <title>Mesoterricola silvestris gen. nov., sp. nov., Mesoterricola sediminis sp. nov., Geothrix oryzae sp. nov., Geothrix edaphica sp. nov., Geothrix rubra sp. nov., and Geothrix limicola sp. nov., six novel members of Acidobacteriota isolated from soils.</title>
        <authorList>
            <person name="Itoh H."/>
            <person name="Sugisawa Y."/>
            <person name="Mise K."/>
            <person name="Xu Z."/>
            <person name="Kuniyasu M."/>
            <person name="Ushijima N."/>
            <person name="Kawano K."/>
            <person name="Kobayashi E."/>
            <person name="Shiratori Y."/>
            <person name="Masuda Y."/>
            <person name="Senoo K."/>
        </authorList>
    </citation>
    <scope>NUCLEOTIDE SEQUENCE [LARGE SCALE GENOMIC DNA]</scope>
    <source>
        <strain evidence="9">W79</strain>
    </source>
</reference>
<evidence type="ECO:0000313" key="9">
    <source>
        <dbReference type="Proteomes" id="UP001238179"/>
    </source>
</evidence>
<feature type="transmembrane region" description="Helical" evidence="7">
    <location>
        <begin position="246"/>
        <end position="266"/>
    </location>
</feature>
<dbReference type="PANTHER" id="PTHR30106:SF1">
    <property type="entry name" value="UPF0324 MEMBRANE PROTEIN FN0533"/>
    <property type="match status" value="1"/>
</dbReference>
<organism evidence="8 9">
    <name type="scientific">Mesoterricola silvestris</name>
    <dbReference type="NCBI Taxonomy" id="2927979"/>
    <lineage>
        <taxon>Bacteria</taxon>
        <taxon>Pseudomonadati</taxon>
        <taxon>Acidobacteriota</taxon>
        <taxon>Holophagae</taxon>
        <taxon>Holophagales</taxon>
        <taxon>Holophagaceae</taxon>
        <taxon>Mesoterricola</taxon>
    </lineage>
</organism>
<keyword evidence="3" id="KW-1003">Cell membrane</keyword>
<feature type="transmembrane region" description="Helical" evidence="7">
    <location>
        <begin position="304"/>
        <end position="323"/>
    </location>
</feature>
<evidence type="ECO:0000256" key="2">
    <source>
        <dbReference type="ARBA" id="ARBA00007977"/>
    </source>
</evidence>
<evidence type="ECO:0000256" key="3">
    <source>
        <dbReference type="ARBA" id="ARBA00022475"/>
    </source>
</evidence>
<dbReference type="InterPro" id="IPR018383">
    <property type="entry name" value="UPF0324_pro"/>
</dbReference>
<dbReference type="Pfam" id="PF03601">
    <property type="entry name" value="Cons_hypoth698"/>
    <property type="match status" value="1"/>
</dbReference>
<comment type="subcellular location">
    <subcellularLocation>
        <location evidence="1">Cell membrane</location>
        <topology evidence="1">Multi-pass membrane protein</topology>
    </subcellularLocation>
</comment>
<feature type="transmembrane region" description="Helical" evidence="7">
    <location>
        <begin position="113"/>
        <end position="134"/>
    </location>
</feature>
<feature type="transmembrane region" description="Helical" evidence="7">
    <location>
        <begin position="207"/>
        <end position="225"/>
    </location>
</feature>
<dbReference type="EMBL" id="AP027080">
    <property type="protein sequence ID" value="BDU71667.1"/>
    <property type="molecule type" value="Genomic_DNA"/>
</dbReference>
<sequence length="329" mass="33922">MPDATHPPSRLALPLLFAGGALALAPFTSAAAGLLGGALLGLTLGNARTRETQVWTHRLLPLAVIGLGAQMNLVAVAKAGLHGLGITALSIVLVLSLGLWLARTLKVDRDAGLLIAVGTAICGGSAIAAVAPVVRARAHQVSVALATVFLLNALALLLFPPIGHAMGLGQDGFGLWAALAIHDTSSVVGAGLAYGPRALEVATTVKLARALWIVPLTLFIGYLDARRRRKAAGGVPEAPDALPVKKPWFIAGFLAMAALVTWIPALRTPGHWIAFAAQRALVLTLFLIGAGLSRKALKEVGIRPLLQGVLLWLIVCVVGLIAVRSGVLA</sequence>
<keyword evidence="4 7" id="KW-0812">Transmembrane</keyword>
<gene>
    <name evidence="8" type="ORF">METEAL_08410</name>
</gene>
<dbReference type="GO" id="GO:0005886">
    <property type="term" value="C:plasma membrane"/>
    <property type="evidence" value="ECO:0007669"/>
    <property type="project" value="UniProtKB-SubCell"/>
</dbReference>
<comment type="similarity">
    <text evidence="2">Belongs to the UPF0324 family.</text>
</comment>
<feature type="transmembrane region" description="Helical" evidence="7">
    <location>
        <begin position="83"/>
        <end position="101"/>
    </location>
</feature>
<evidence type="ECO:0000256" key="7">
    <source>
        <dbReference type="SAM" id="Phobius"/>
    </source>
</evidence>
<dbReference type="PANTHER" id="PTHR30106">
    <property type="entry name" value="INNER MEMBRANE PROTEIN YEIH-RELATED"/>
    <property type="match status" value="1"/>
</dbReference>
<keyword evidence="5 7" id="KW-1133">Transmembrane helix</keyword>
<keyword evidence="6 7" id="KW-0472">Membrane</keyword>